<feature type="non-terminal residue" evidence="7">
    <location>
        <position position="146"/>
    </location>
</feature>
<keyword evidence="5" id="KW-0472">Membrane</keyword>
<feature type="non-terminal residue" evidence="7">
    <location>
        <position position="1"/>
    </location>
</feature>
<evidence type="ECO:0000313" key="7">
    <source>
        <dbReference type="EMBL" id="GFH22533.1"/>
    </source>
</evidence>
<dbReference type="EMBL" id="BLLF01002060">
    <property type="protein sequence ID" value="GFH22533.1"/>
    <property type="molecule type" value="Genomic_DNA"/>
</dbReference>
<gene>
    <name evidence="7" type="ORF">HaLaN_20010</name>
</gene>
<keyword evidence="6" id="KW-0325">Glycoprotein</keyword>
<protein>
    <submittedName>
        <fullName evidence="7">Uncharacterized protein</fullName>
    </submittedName>
</protein>
<dbReference type="PANTHER" id="PTHR12270:SF52">
    <property type="entry name" value="GLYCOSYLTRANSFERASE-LIKE PROTEIN GNT13-RELATED"/>
    <property type="match status" value="1"/>
</dbReference>
<evidence type="ECO:0000313" key="8">
    <source>
        <dbReference type="Proteomes" id="UP000485058"/>
    </source>
</evidence>
<organism evidence="7 8">
    <name type="scientific">Haematococcus lacustris</name>
    <name type="common">Green alga</name>
    <name type="synonym">Haematococcus pluvialis</name>
    <dbReference type="NCBI Taxonomy" id="44745"/>
    <lineage>
        <taxon>Eukaryota</taxon>
        <taxon>Viridiplantae</taxon>
        <taxon>Chlorophyta</taxon>
        <taxon>core chlorophytes</taxon>
        <taxon>Chlorophyceae</taxon>
        <taxon>CS clade</taxon>
        <taxon>Chlamydomonadales</taxon>
        <taxon>Haematococcaceae</taxon>
        <taxon>Haematococcus</taxon>
    </lineage>
</organism>
<dbReference type="PANTHER" id="PTHR12270">
    <property type="entry name" value="GLYCOSYLTRANSFERASE-RELATED"/>
    <property type="match status" value="1"/>
</dbReference>
<evidence type="ECO:0000256" key="1">
    <source>
        <dbReference type="ARBA" id="ARBA00004606"/>
    </source>
</evidence>
<comment type="caution">
    <text evidence="7">The sequence shown here is derived from an EMBL/GenBank/DDBJ whole genome shotgun (WGS) entry which is preliminary data.</text>
</comment>
<comment type="subcellular location">
    <subcellularLocation>
        <location evidence="1">Membrane</location>
        <topology evidence="1">Single-pass type II membrane protein</topology>
    </subcellularLocation>
</comment>
<dbReference type="GO" id="GO:0042285">
    <property type="term" value="F:xylosyltransferase activity"/>
    <property type="evidence" value="ECO:0007669"/>
    <property type="project" value="TreeGrafter"/>
</dbReference>
<dbReference type="GO" id="GO:0015020">
    <property type="term" value="F:glucuronosyltransferase activity"/>
    <property type="evidence" value="ECO:0007669"/>
    <property type="project" value="TreeGrafter"/>
</dbReference>
<evidence type="ECO:0000256" key="3">
    <source>
        <dbReference type="ARBA" id="ARBA00022968"/>
    </source>
</evidence>
<evidence type="ECO:0000256" key="2">
    <source>
        <dbReference type="ARBA" id="ARBA00022692"/>
    </source>
</evidence>
<accession>A0A699ZIV3</accession>
<dbReference type="GO" id="GO:0035269">
    <property type="term" value="P:protein O-linked glycosylation via mannose"/>
    <property type="evidence" value="ECO:0007669"/>
    <property type="project" value="TreeGrafter"/>
</dbReference>
<keyword evidence="4" id="KW-1133">Transmembrane helix</keyword>
<dbReference type="InterPro" id="IPR051292">
    <property type="entry name" value="Xyl/GlcA_transferase"/>
</dbReference>
<keyword evidence="2" id="KW-0812">Transmembrane</keyword>
<name>A0A699ZIV3_HAELA</name>
<evidence type="ECO:0000256" key="4">
    <source>
        <dbReference type="ARBA" id="ARBA00022989"/>
    </source>
</evidence>
<dbReference type="Pfam" id="PF13896">
    <property type="entry name" value="Glyco_transf_49"/>
    <property type="match status" value="1"/>
</dbReference>
<evidence type="ECO:0000256" key="5">
    <source>
        <dbReference type="ARBA" id="ARBA00023136"/>
    </source>
</evidence>
<keyword evidence="3" id="KW-0735">Signal-anchor</keyword>
<reference evidence="7 8" key="1">
    <citation type="submission" date="2020-02" db="EMBL/GenBank/DDBJ databases">
        <title>Draft genome sequence of Haematococcus lacustris strain NIES-144.</title>
        <authorList>
            <person name="Morimoto D."/>
            <person name="Nakagawa S."/>
            <person name="Yoshida T."/>
            <person name="Sawayama S."/>
        </authorList>
    </citation>
    <scope>NUCLEOTIDE SEQUENCE [LARGE SCALE GENOMIC DNA]</scope>
    <source>
        <strain evidence="7 8">NIES-144</strain>
    </source>
</reference>
<sequence>MMLLTEVFDTQEATMLYPVNSLRNFARMQVRTQLLSAIDVDMIMSTTLSLDLQQPGRVAELEALAANRVATVLPAFEPKRQGPVGQRLADHVANVSKAELETLMARKEVLQFKLKVFPRGHTPTNYTRWFAAQQPYAVAYQRMYEP</sequence>
<dbReference type="AlphaFoldDB" id="A0A699ZIV3"/>
<dbReference type="GO" id="GO:0016020">
    <property type="term" value="C:membrane"/>
    <property type="evidence" value="ECO:0007669"/>
    <property type="project" value="UniProtKB-SubCell"/>
</dbReference>
<dbReference type="Proteomes" id="UP000485058">
    <property type="component" value="Unassembled WGS sequence"/>
</dbReference>
<keyword evidence="8" id="KW-1185">Reference proteome</keyword>
<evidence type="ECO:0000256" key="6">
    <source>
        <dbReference type="ARBA" id="ARBA00023180"/>
    </source>
</evidence>
<proteinExistence type="predicted"/>